<protein>
    <submittedName>
        <fullName evidence="14">Penicillin-binding protein 2</fullName>
    </submittedName>
</protein>
<keyword evidence="7" id="KW-0573">Peptidoglycan synthesis</keyword>
<evidence type="ECO:0000259" key="13">
    <source>
        <dbReference type="Pfam" id="PF03717"/>
    </source>
</evidence>
<keyword evidence="6" id="KW-0133">Cell shape</keyword>
<keyword evidence="8 11" id="KW-1133">Transmembrane helix</keyword>
<dbReference type="Proteomes" id="UP001652445">
    <property type="component" value="Unassembled WGS sequence"/>
</dbReference>
<dbReference type="Gene3D" id="3.90.1310.10">
    <property type="entry name" value="Penicillin-binding protein 2a (Domain 2)"/>
    <property type="match status" value="1"/>
</dbReference>
<evidence type="ECO:0000256" key="8">
    <source>
        <dbReference type="ARBA" id="ARBA00022989"/>
    </source>
</evidence>
<dbReference type="PANTHER" id="PTHR30627">
    <property type="entry name" value="PEPTIDOGLYCAN D,D-TRANSPEPTIDASE"/>
    <property type="match status" value="1"/>
</dbReference>
<evidence type="ECO:0000256" key="2">
    <source>
        <dbReference type="ARBA" id="ARBA00004236"/>
    </source>
</evidence>
<dbReference type="EMBL" id="JAOQIO010000110">
    <property type="protein sequence ID" value="MCU6796892.1"/>
    <property type="molecule type" value="Genomic_DNA"/>
</dbReference>
<evidence type="ECO:0000313" key="15">
    <source>
        <dbReference type="Proteomes" id="UP001652445"/>
    </source>
</evidence>
<evidence type="ECO:0000256" key="5">
    <source>
        <dbReference type="ARBA" id="ARBA00022692"/>
    </source>
</evidence>
<comment type="similarity">
    <text evidence="3">Belongs to the transpeptidase family.</text>
</comment>
<dbReference type="SUPFAM" id="SSF56519">
    <property type="entry name" value="Penicillin binding protein dimerisation domain"/>
    <property type="match status" value="1"/>
</dbReference>
<evidence type="ECO:0000256" key="6">
    <source>
        <dbReference type="ARBA" id="ARBA00022960"/>
    </source>
</evidence>
<reference evidence="14 15" key="1">
    <citation type="submission" date="2022-09" db="EMBL/GenBank/DDBJ databases">
        <authorList>
            <person name="Han X.L."/>
            <person name="Wang Q."/>
            <person name="Lu T."/>
        </authorList>
    </citation>
    <scope>NUCLEOTIDE SEQUENCE [LARGE SCALE GENOMIC DNA]</scope>
    <source>
        <strain evidence="14 15">WQ 127069</strain>
    </source>
</reference>
<dbReference type="InterPro" id="IPR050515">
    <property type="entry name" value="Beta-lactam/transpept"/>
</dbReference>
<evidence type="ECO:0000259" key="12">
    <source>
        <dbReference type="Pfam" id="PF00905"/>
    </source>
</evidence>
<evidence type="ECO:0000256" key="4">
    <source>
        <dbReference type="ARBA" id="ARBA00022475"/>
    </source>
</evidence>
<keyword evidence="4" id="KW-1003">Cell membrane</keyword>
<evidence type="ECO:0000313" key="14">
    <source>
        <dbReference type="EMBL" id="MCU6796892.1"/>
    </source>
</evidence>
<evidence type="ECO:0000256" key="7">
    <source>
        <dbReference type="ARBA" id="ARBA00022984"/>
    </source>
</evidence>
<evidence type="ECO:0000256" key="11">
    <source>
        <dbReference type="SAM" id="Phobius"/>
    </source>
</evidence>
<dbReference type="InterPro" id="IPR012338">
    <property type="entry name" value="Beta-lactam/transpept-like"/>
</dbReference>
<keyword evidence="5 11" id="KW-0812">Transmembrane</keyword>
<evidence type="ECO:0000256" key="9">
    <source>
        <dbReference type="ARBA" id="ARBA00023136"/>
    </source>
</evidence>
<evidence type="ECO:0000256" key="10">
    <source>
        <dbReference type="ARBA" id="ARBA00023316"/>
    </source>
</evidence>
<evidence type="ECO:0000256" key="3">
    <source>
        <dbReference type="ARBA" id="ARBA00007171"/>
    </source>
</evidence>
<dbReference type="PANTHER" id="PTHR30627:SF2">
    <property type="entry name" value="PEPTIDOGLYCAN D,D-TRANSPEPTIDASE MRDA"/>
    <property type="match status" value="1"/>
</dbReference>
<comment type="subcellular location">
    <subcellularLocation>
        <location evidence="2">Cell membrane</location>
    </subcellularLocation>
    <subcellularLocation>
        <location evidence="1">Membrane</location>
        <topology evidence="1">Single-pass membrane protein</topology>
    </subcellularLocation>
</comment>
<keyword evidence="10" id="KW-0961">Cell wall biogenesis/degradation</keyword>
<feature type="transmembrane region" description="Helical" evidence="11">
    <location>
        <begin position="26"/>
        <end position="48"/>
    </location>
</feature>
<gene>
    <name evidence="14" type="ORF">OB236_32675</name>
</gene>
<proteinExistence type="inferred from homology"/>
<organism evidence="14 15">
    <name type="scientific">Paenibacillus baimaensis</name>
    <dbReference type="NCBI Taxonomy" id="2982185"/>
    <lineage>
        <taxon>Bacteria</taxon>
        <taxon>Bacillati</taxon>
        <taxon>Bacillota</taxon>
        <taxon>Bacilli</taxon>
        <taxon>Bacillales</taxon>
        <taxon>Paenibacillaceae</taxon>
        <taxon>Paenibacillus</taxon>
    </lineage>
</organism>
<dbReference type="SUPFAM" id="SSF56601">
    <property type="entry name" value="beta-lactamase/transpeptidase-like"/>
    <property type="match status" value="1"/>
</dbReference>
<dbReference type="Gene3D" id="3.40.710.10">
    <property type="entry name" value="DD-peptidase/beta-lactamase superfamily"/>
    <property type="match status" value="1"/>
</dbReference>
<comment type="caution">
    <text evidence="14">The sequence shown here is derived from an EMBL/GenBank/DDBJ whole genome shotgun (WGS) entry which is preliminary data.</text>
</comment>
<dbReference type="Pfam" id="PF00905">
    <property type="entry name" value="Transpeptidase"/>
    <property type="match status" value="1"/>
</dbReference>
<dbReference type="RefSeq" id="WP_076235733.1">
    <property type="nucleotide sequence ID" value="NZ_JAOQIO010000110.1"/>
</dbReference>
<evidence type="ECO:0000256" key="1">
    <source>
        <dbReference type="ARBA" id="ARBA00004167"/>
    </source>
</evidence>
<sequence length="686" mass="76534">MANQFSRYTEEPPDQKKGRIQKHFSIRLNIFFFATFLIFTVLIVRLAILQFVESKYLKEETSEITKSKSPIAPIRGTIYDRTGYPIAQSRSMQSVYYRVEGRATDKDDIIRLAKELEDIFARFGKPEQKRLSASDILKLMDVGFDLDKNKTKEPSYYYVPRRIKTDLTNTEIAYLLEHRDQLRGIEVFEDSIRVYDKQSISAQLVGYMKRYNAARNPVSGLDFYKNKGDEYLEVEDVGFDGLELMYQDELRGQKGVKSYPVNALQKIIGPATLTPPEKGHNLHLTIDKNVQLVAQQAITDHLNFLRNRRLAGDIAYAPNARSGYAVAMEVKTGKIVAMASMPDYDTNTWTGGMSTEEYNQIMPFINNGTITTSYPDYPEKERSKHPSSLVYMGSTVKPLSVMIGLMENVITPSSTYSDGGSFTFGKDKRTISNSDGHAYGLLNPTTAIQVSSNTFMSAMIGMPLYNKYGGEKSEVLDVWAKYFAEFGLGVKTGSKLPNEYEGSNEFYKNAKSSSYQSAMVYASWGQNEKYTTLQLTQFAATLASRGKRMMPQFVEKVTKSSGDLVRGYEPVVLNEVNYPKNYWDTVINGMRSGAEGIEELPFPVARKTGTSTQDVPGGRVDNAVFISFAPINDPVLAIAVVVPEGRFGKYGAAPIAAKMYQAYDQYIGGLSAPAGAAGAGNAVKRP</sequence>
<dbReference type="Pfam" id="PF03717">
    <property type="entry name" value="PBP_dimer"/>
    <property type="match status" value="1"/>
</dbReference>
<dbReference type="InterPro" id="IPR001460">
    <property type="entry name" value="PCN-bd_Tpept"/>
</dbReference>
<keyword evidence="15" id="KW-1185">Reference proteome</keyword>
<dbReference type="InterPro" id="IPR036138">
    <property type="entry name" value="PBP_dimer_sf"/>
</dbReference>
<feature type="domain" description="Penicillin-binding protein dimerisation" evidence="13">
    <location>
        <begin position="71"/>
        <end position="268"/>
    </location>
</feature>
<dbReference type="InterPro" id="IPR005311">
    <property type="entry name" value="PBP_dimer"/>
</dbReference>
<name>A0ABT2UQF1_9BACL</name>
<keyword evidence="9 11" id="KW-0472">Membrane</keyword>
<feature type="domain" description="Penicillin-binding protein transpeptidase" evidence="12">
    <location>
        <begin position="323"/>
        <end position="660"/>
    </location>
</feature>
<accession>A0ABT2UQF1</accession>